<keyword evidence="4" id="KW-0804">Transcription</keyword>
<dbReference type="InterPro" id="IPR003441">
    <property type="entry name" value="NAC-dom"/>
</dbReference>
<evidence type="ECO:0000313" key="11">
    <source>
        <dbReference type="RefSeq" id="XP_031390065.1"/>
    </source>
</evidence>
<evidence type="ECO:0000256" key="2">
    <source>
        <dbReference type="ARBA" id="ARBA00023015"/>
    </source>
</evidence>
<evidence type="ECO:0000256" key="1">
    <source>
        <dbReference type="ARBA" id="ARBA00004123"/>
    </source>
</evidence>
<gene>
    <name evidence="11" type="primary">LOC116202604</name>
    <name evidence="8" type="ORF">CDL15_Pgr027958</name>
</gene>
<dbReference type="InterPro" id="IPR036093">
    <property type="entry name" value="NAC_dom_sf"/>
</dbReference>
<keyword evidence="2" id="KW-0805">Transcription regulation</keyword>
<dbReference type="PANTHER" id="PTHR31744">
    <property type="entry name" value="PROTEIN CUP-SHAPED COTYLEDON 2-RELATED"/>
    <property type="match status" value="1"/>
</dbReference>
<comment type="subcellular location">
    <subcellularLocation>
        <location evidence="1">Nucleus</location>
    </subcellularLocation>
</comment>
<dbReference type="Pfam" id="PF02365">
    <property type="entry name" value="NAM"/>
    <property type="match status" value="1"/>
</dbReference>
<dbReference type="Proteomes" id="UP000197138">
    <property type="component" value="Unassembled WGS sequence"/>
</dbReference>
<keyword evidence="10" id="KW-1185">Reference proteome</keyword>
<dbReference type="AlphaFoldDB" id="A0A218XL18"/>
<evidence type="ECO:0000256" key="6">
    <source>
        <dbReference type="SAM" id="MobiDB-lite"/>
    </source>
</evidence>
<protein>
    <submittedName>
        <fullName evidence="11">NAC domain-containing protein 12-like</fullName>
    </submittedName>
</protein>
<evidence type="ECO:0000256" key="5">
    <source>
        <dbReference type="ARBA" id="ARBA00023242"/>
    </source>
</evidence>
<dbReference type="GeneID" id="116202604"/>
<dbReference type="RefSeq" id="XP_031390065.1">
    <property type="nucleotide sequence ID" value="XM_031534205.1"/>
</dbReference>
<dbReference type="PROSITE" id="PS51005">
    <property type="entry name" value="NAC"/>
    <property type="match status" value="1"/>
</dbReference>
<evidence type="ECO:0000256" key="3">
    <source>
        <dbReference type="ARBA" id="ARBA00023125"/>
    </source>
</evidence>
<reference evidence="8" key="2">
    <citation type="submission" date="2017-06" db="EMBL/GenBank/DDBJ databases">
        <title>The pomegranate genome and the genomics of punicalagin biosynthesis.</title>
        <authorList>
            <person name="Xu C."/>
        </authorList>
    </citation>
    <scope>NUCLEOTIDE SEQUENCE [LARGE SCALE GENOMIC DNA]</scope>
    <source>
        <tissue evidence="8">Fresh leaf</tissue>
    </source>
</reference>
<dbReference type="PANTHER" id="PTHR31744:SF221">
    <property type="entry name" value="NAC DOMAIN-CONTAINING PROTEIN 43-LIKE"/>
    <property type="match status" value="1"/>
</dbReference>
<feature type="region of interest" description="Disordered" evidence="6">
    <location>
        <begin position="306"/>
        <end position="327"/>
    </location>
</feature>
<feature type="compositionally biased region" description="Low complexity" evidence="6">
    <location>
        <begin position="306"/>
        <end position="318"/>
    </location>
</feature>
<dbReference type="Proteomes" id="UP000515151">
    <property type="component" value="Chromosome 4"/>
</dbReference>
<dbReference type="GO" id="GO:0006355">
    <property type="term" value="P:regulation of DNA-templated transcription"/>
    <property type="evidence" value="ECO:0007669"/>
    <property type="project" value="InterPro"/>
</dbReference>
<proteinExistence type="predicted"/>
<reference evidence="11" key="4">
    <citation type="submission" date="2025-04" db="UniProtKB">
        <authorList>
            <consortium name="RefSeq"/>
        </authorList>
    </citation>
    <scope>IDENTIFICATION</scope>
    <source>
        <tissue evidence="11">Leaf</tissue>
    </source>
</reference>
<evidence type="ECO:0000259" key="7">
    <source>
        <dbReference type="PROSITE" id="PS51005"/>
    </source>
</evidence>
<accession>A0A218XL18</accession>
<dbReference type="EMBL" id="MTKT01001287">
    <property type="protein sequence ID" value="OWM85171.1"/>
    <property type="molecule type" value="Genomic_DNA"/>
</dbReference>
<dbReference type="SUPFAM" id="SSF101941">
    <property type="entry name" value="NAC domain"/>
    <property type="match status" value="1"/>
</dbReference>
<dbReference type="OrthoDB" id="1250037at2759"/>
<dbReference type="Gene3D" id="2.170.150.80">
    <property type="entry name" value="NAC domain"/>
    <property type="match status" value="1"/>
</dbReference>
<dbReference type="FunFam" id="2.170.150.80:FF:000003">
    <property type="entry name" value="NAC domain-containing protein"/>
    <property type="match status" value="1"/>
</dbReference>
<evidence type="ECO:0000313" key="9">
    <source>
        <dbReference type="Proteomes" id="UP000197138"/>
    </source>
</evidence>
<reference evidence="10" key="3">
    <citation type="journal article" date="2020" name="Plant Biotechnol. J.">
        <title>The pomegranate (Punica granatum L.) draft genome dissects genetic divergence between soft- and hard-seeded cultivars.</title>
        <authorList>
            <person name="Luo X."/>
            <person name="Li H."/>
            <person name="Wu Z."/>
            <person name="Yao W."/>
            <person name="Zhao P."/>
            <person name="Cao D."/>
            <person name="Yu H."/>
            <person name="Li K."/>
            <person name="Poudel K."/>
            <person name="Zhao D."/>
            <person name="Zhang F."/>
            <person name="Xia X."/>
            <person name="Chen L."/>
            <person name="Wang Q."/>
            <person name="Jing D."/>
            <person name="Cao S."/>
        </authorList>
    </citation>
    <scope>NUCLEOTIDE SEQUENCE [LARGE SCALE GENOMIC DNA]</scope>
</reference>
<reference evidence="9" key="1">
    <citation type="journal article" date="2017" name="Plant J.">
        <title>The pomegranate (Punica granatum L.) genome and the genomics of punicalagin biosynthesis.</title>
        <authorList>
            <person name="Qin G."/>
            <person name="Xu C."/>
            <person name="Ming R."/>
            <person name="Tang H."/>
            <person name="Guyot R."/>
            <person name="Kramer E.M."/>
            <person name="Hu Y."/>
            <person name="Yi X."/>
            <person name="Qi Y."/>
            <person name="Xu X."/>
            <person name="Gao Z."/>
            <person name="Pan H."/>
            <person name="Jian J."/>
            <person name="Tian Y."/>
            <person name="Yue Z."/>
            <person name="Xu Y."/>
        </authorList>
    </citation>
    <scope>NUCLEOTIDE SEQUENCE [LARGE SCALE GENOMIC DNA]</scope>
    <source>
        <strain evidence="9">cv. Dabenzi</strain>
    </source>
</reference>
<feature type="domain" description="NAC" evidence="7">
    <location>
        <begin position="11"/>
        <end position="170"/>
    </location>
</feature>
<dbReference type="GO" id="GO:0005634">
    <property type="term" value="C:nucleus"/>
    <property type="evidence" value="ECO:0007669"/>
    <property type="project" value="UniProtKB-SubCell"/>
</dbReference>
<evidence type="ECO:0000313" key="8">
    <source>
        <dbReference type="EMBL" id="OWM85171.1"/>
    </source>
</evidence>
<organism evidence="8 9">
    <name type="scientific">Punica granatum</name>
    <name type="common">Pomegranate</name>
    <dbReference type="NCBI Taxonomy" id="22663"/>
    <lineage>
        <taxon>Eukaryota</taxon>
        <taxon>Viridiplantae</taxon>
        <taxon>Streptophyta</taxon>
        <taxon>Embryophyta</taxon>
        <taxon>Tracheophyta</taxon>
        <taxon>Spermatophyta</taxon>
        <taxon>Magnoliopsida</taxon>
        <taxon>eudicotyledons</taxon>
        <taxon>Gunneridae</taxon>
        <taxon>Pentapetalae</taxon>
        <taxon>rosids</taxon>
        <taxon>malvids</taxon>
        <taxon>Myrtales</taxon>
        <taxon>Lythraceae</taxon>
        <taxon>Punica</taxon>
    </lineage>
</organism>
<evidence type="ECO:0000313" key="10">
    <source>
        <dbReference type="Proteomes" id="UP000515151"/>
    </source>
</evidence>
<dbReference type="GO" id="GO:0003677">
    <property type="term" value="F:DNA binding"/>
    <property type="evidence" value="ECO:0007669"/>
    <property type="project" value="UniProtKB-KW"/>
</dbReference>
<sequence length="414" mass="46587">MNLSINGQSQVPPGFRFHPTEEELLHYYLRKKVAYEKIDLDVIREVDLNKLEPWDIQEKCRIGSTPQNDWYFFSHKDKKYPTGTRTNRATAAGFWKATGRDKIIYSGCRRIGLRKTLVFYKGRAPHGLKSDWIMHEYRLDDNNQEPNGLASPVDVNMPEEGWVVCRVFKKKNYQKALDSPRSASTAASMDSKIQMLCSAGNQAGVLDQILSYMGRTSCKVENETSLNPKHPERNYNNIVDNGNSNGNNNNNNKQYQFPPGDALHQERFMHLPGLDSPTMPPPPPISSSSSHFDQYQPFEELMLPEAEPAASSDAATPDNSEPLPGPVGLSDWAALDRLVASQLNGHDEQTEPARQFCCFGDDLHELHQVRLNRGNNNNQGLQMFGCESDFFWSGFTGKSSSSSSSSDPLRHLSV</sequence>
<keyword evidence="3" id="KW-0238">DNA-binding</keyword>
<keyword evidence="5" id="KW-0539">Nucleus</keyword>
<evidence type="ECO:0000256" key="4">
    <source>
        <dbReference type="ARBA" id="ARBA00023163"/>
    </source>
</evidence>
<name>A0A218XL18_PUNGR</name>